<evidence type="ECO:0000313" key="2">
    <source>
        <dbReference type="EMBL" id="EYC16804.1"/>
    </source>
</evidence>
<protein>
    <recommendedName>
        <fullName evidence="4">VWFA domain-containing protein</fullName>
    </recommendedName>
</protein>
<dbReference type="EMBL" id="JARK01001368">
    <property type="protein sequence ID" value="EYC16804.1"/>
    <property type="molecule type" value="Genomic_DNA"/>
</dbReference>
<keyword evidence="1" id="KW-0732">Signal</keyword>
<dbReference type="Proteomes" id="UP000024635">
    <property type="component" value="Unassembled WGS sequence"/>
</dbReference>
<organism evidence="2 3">
    <name type="scientific">Ancylostoma ceylanicum</name>
    <dbReference type="NCBI Taxonomy" id="53326"/>
    <lineage>
        <taxon>Eukaryota</taxon>
        <taxon>Metazoa</taxon>
        <taxon>Ecdysozoa</taxon>
        <taxon>Nematoda</taxon>
        <taxon>Chromadorea</taxon>
        <taxon>Rhabditida</taxon>
        <taxon>Rhabditina</taxon>
        <taxon>Rhabditomorpha</taxon>
        <taxon>Strongyloidea</taxon>
        <taxon>Ancylostomatidae</taxon>
        <taxon>Ancylostomatinae</taxon>
        <taxon>Ancylostoma</taxon>
    </lineage>
</organism>
<name>A0A016UN29_9BILA</name>
<evidence type="ECO:0000256" key="1">
    <source>
        <dbReference type="SAM" id="SignalP"/>
    </source>
</evidence>
<evidence type="ECO:0008006" key="4">
    <source>
        <dbReference type="Google" id="ProtNLM"/>
    </source>
</evidence>
<feature type="chain" id="PRO_5001488956" description="VWFA domain-containing protein" evidence="1">
    <location>
        <begin position="20"/>
        <end position="187"/>
    </location>
</feature>
<comment type="caution">
    <text evidence="2">The sequence shown here is derived from an EMBL/GenBank/DDBJ whole genome shotgun (WGS) entry which is preliminary data.</text>
</comment>
<reference evidence="3" key="1">
    <citation type="journal article" date="2015" name="Nat. Genet.">
        <title>The genome and transcriptome of the zoonotic hookworm Ancylostoma ceylanicum identify infection-specific gene families.</title>
        <authorList>
            <person name="Schwarz E.M."/>
            <person name="Hu Y."/>
            <person name="Antoshechkin I."/>
            <person name="Miller M.M."/>
            <person name="Sternberg P.W."/>
            <person name="Aroian R.V."/>
        </authorList>
    </citation>
    <scope>NUCLEOTIDE SEQUENCE</scope>
    <source>
        <strain evidence="3">HY135</strain>
    </source>
</reference>
<dbReference type="OrthoDB" id="5839736at2759"/>
<dbReference type="AlphaFoldDB" id="A0A016UN29"/>
<keyword evidence="3" id="KW-1185">Reference proteome</keyword>
<accession>A0A016UN29</accession>
<proteinExistence type="predicted"/>
<sequence>MHVFLSSVVLAIFVGPSEPFSTDKGKEEEEDVLKDVVPIKDNVHCLVVADLYNFGRNETRYAQEKRLIKFIASRFFERTDVSTMGVATYGYVSELPINLNKALNRMAVSYDEFARNLEPNTQLGANNNHSNTAEALQALNLFKELKGRANCLVFISAQENTKHVPRLFLMPWWKRTVVIGFDSESRS</sequence>
<evidence type="ECO:0000313" key="3">
    <source>
        <dbReference type="Proteomes" id="UP000024635"/>
    </source>
</evidence>
<feature type="signal peptide" evidence="1">
    <location>
        <begin position="1"/>
        <end position="19"/>
    </location>
</feature>
<dbReference type="STRING" id="53326.A0A016UN29"/>
<gene>
    <name evidence="2" type="primary">Acey_s0032.g2503</name>
    <name evidence="2" type="ORF">Y032_0032g2503</name>
</gene>